<dbReference type="eggNOG" id="KOG1901">
    <property type="taxonomic scope" value="Eukaryota"/>
</dbReference>
<dbReference type="PROSITE" id="PS50882">
    <property type="entry name" value="YTH"/>
    <property type="match status" value="1"/>
</dbReference>
<dbReference type="HOGENOM" id="CLU_774346_0_0_1"/>
<protein>
    <submittedName>
        <fullName evidence="2">YTH domain family protein 3</fullName>
    </submittedName>
</protein>
<dbReference type="GO" id="GO:0005737">
    <property type="term" value="C:cytoplasm"/>
    <property type="evidence" value="ECO:0007669"/>
    <property type="project" value="TreeGrafter"/>
</dbReference>
<dbReference type="GO" id="GO:0003729">
    <property type="term" value="F:mRNA binding"/>
    <property type="evidence" value="ECO:0007669"/>
    <property type="project" value="TreeGrafter"/>
</dbReference>
<organism evidence="2 3">
    <name type="scientific">Wickerhamomyces ciferrii (strain ATCC 14091 / BCRC 22168 / CBS 111 / JCM 3599 / NBRC 0793 / NRRL Y-1031 F-60-10)</name>
    <name type="common">Yeast</name>
    <name type="synonym">Pichia ciferrii</name>
    <dbReference type="NCBI Taxonomy" id="1206466"/>
    <lineage>
        <taxon>Eukaryota</taxon>
        <taxon>Fungi</taxon>
        <taxon>Dikarya</taxon>
        <taxon>Ascomycota</taxon>
        <taxon>Saccharomycotina</taxon>
        <taxon>Saccharomycetes</taxon>
        <taxon>Phaffomycetales</taxon>
        <taxon>Wickerhamomycetaceae</taxon>
        <taxon>Wickerhamomyces</taxon>
    </lineage>
</organism>
<proteinExistence type="predicted"/>
<dbReference type="GO" id="GO:0061157">
    <property type="term" value="P:mRNA destabilization"/>
    <property type="evidence" value="ECO:0007669"/>
    <property type="project" value="TreeGrafter"/>
</dbReference>
<dbReference type="InterPro" id="IPR007275">
    <property type="entry name" value="YTH_domain"/>
</dbReference>
<dbReference type="InParanoid" id="K0KIR7"/>
<evidence type="ECO:0000313" key="2">
    <source>
        <dbReference type="EMBL" id="CCH41284.1"/>
    </source>
</evidence>
<dbReference type="GO" id="GO:1990247">
    <property type="term" value="F:N6-methyladenosine-containing RNA reader activity"/>
    <property type="evidence" value="ECO:0007669"/>
    <property type="project" value="TreeGrafter"/>
</dbReference>
<dbReference type="Proteomes" id="UP000009328">
    <property type="component" value="Unassembled WGS sequence"/>
</dbReference>
<dbReference type="Gene3D" id="3.10.590.10">
    <property type="entry name" value="ph1033 like domains"/>
    <property type="match status" value="1"/>
</dbReference>
<accession>K0KIR7</accession>
<evidence type="ECO:0000259" key="1">
    <source>
        <dbReference type="PROSITE" id="PS50882"/>
    </source>
</evidence>
<dbReference type="PANTHER" id="PTHR12357:SF89">
    <property type="entry name" value="YTH DOMAIN-CONTAINING FAMILY PROTEIN"/>
    <property type="match status" value="1"/>
</dbReference>
<keyword evidence="3" id="KW-1185">Reference proteome</keyword>
<dbReference type="STRING" id="1206466.K0KIR7"/>
<dbReference type="InterPro" id="IPR045168">
    <property type="entry name" value="YTH_prot"/>
</dbReference>
<dbReference type="CDD" id="cd21134">
    <property type="entry name" value="YTH"/>
    <property type="match status" value="1"/>
</dbReference>
<reference evidence="2 3" key="1">
    <citation type="journal article" date="2012" name="Eukaryot. Cell">
        <title>Draft genome sequence of Wickerhamomyces ciferrii NRRL Y-1031 F-60-10.</title>
        <authorList>
            <person name="Schneider J."/>
            <person name="Andrea H."/>
            <person name="Blom J."/>
            <person name="Jaenicke S."/>
            <person name="Ruckert C."/>
            <person name="Schorsch C."/>
            <person name="Szczepanowski R."/>
            <person name="Farwick M."/>
            <person name="Goesmann A."/>
            <person name="Puhler A."/>
            <person name="Schaffer S."/>
            <person name="Tauch A."/>
            <person name="Kohler T."/>
            <person name="Brinkrolf K."/>
        </authorList>
    </citation>
    <scope>NUCLEOTIDE SEQUENCE [LARGE SCALE GENOMIC DNA]</scope>
    <source>
        <strain evidence="3">ATCC 14091 / BCRC 22168 / CBS 111 / JCM 3599 / NBRC 0793 / NRRL Y-1031 F-60-10</strain>
    </source>
</reference>
<name>K0KIR7_WICCF</name>
<evidence type="ECO:0000313" key="3">
    <source>
        <dbReference type="Proteomes" id="UP000009328"/>
    </source>
</evidence>
<dbReference type="Pfam" id="PF04146">
    <property type="entry name" value="YTH"/>
    <property type="match status" value="1"/>
</dbReference>
<dbReference type="AlphaFoldDB" id="K0KIR7"/>
<dbReference type="EMBL" id="CAIF01000015">
    <property type="protein sequence ID" value="CCH41284.1"/>
    <property type="molecule type" value="Genomic_DNA"/>
</dbReference>
<feature type="domain" description="YTH" evidence="1">
    <location>
        <begin position="195"/>
        <end position="341"/>
    </location>
</feature>
<comment type="caution">
    <text evidence="2">The sequence shown here is derived from an EMBL/GenBank/DDBJ whole genome shotgun (WGS) entry which is preliminary data.</text>
</comment>
<dbReference type="PANTHER" id="PTHR12357">
    <property type="entry name" value="YTH YT521-B HOMOLOGY DOMAIN-CONTAINING"/>
    <property type="match status" value="1"/>
</dbReference>
<gene>
    <name evidence="2" type="ORF">BN7_821</name>
</gene>
<sequence>MVAIGFENSWFKDLDQGVQELQLDDDQNDKFPLGGKVNYKDLYKCDDVEDELEEMNKMVKLEISKQEYSPKVDDSMEFINSSLSPLLTNSNYNLVESNWHFANQTYHQVYKQHQQQQQQQQQKQQQDLIKKERKLINQQRFIQLHKQRSKFPKQNIKQLNTYQQPVPLPQNKDNNSDENQPLVLSSSIISIPVGSRFFVIKSFNQQDINSSFIHKIWSSTDIGNNRLAKAFNNKYSNERIFLLFSVNGSGKFCGVAEMKSSLRLNPDGHENENVWLDGTRWKGNFKIQWLIIKDISNLYLKHLKFQSTNNFTNTFELKPVTNSRDTQELSFEVGRQMINIFKETHSSTSFLQGMVSSK</sequence>